<dbReference type="Pfam" id="PF12146">
    <property type="entry name" value="Hydrolase_4"/>
    <property type="match status" value="1"/>
</dbReference>
<name>A0A7K0DIL5_9NOCA</name>
<dbReference type="InterPro" id="IPR029058">
    <property type="entry name" value="AB_hydrolase_fold"/>
</dbReference>
<reference evidence="2 3" key="1">
    <citation type="submission" date="2019-10" db="EMBL/GenBank/DDBJ databases">
        <title>Nocardia macrotermitis sp. nov. and Nocardia aurantia sp. nov., isolated from the gut of fungus growing-termite Macrotermes natalensis.</title>
        <authorList>
            <person name="Benndorf R."/>
            <person name="Schwitalla J."/>
            <person name="Martin K."/>
            <person name="De Beer W."/>
            <person name="Kaster A.-K."/>
            <person name="Vollmers J."/>
            <person name="Poulsen M."/>
            <person name="Beemelmanns C."/>
        </authorList>
    </citation>
    <scope>NUCLEOTIDE SEQUENCE [LARGE SCALE GENOMIC DNA]</scope>
    <source>
        <strain evidence="2 3">RB56</strain>
    </source>
</reference>
<evidence type="ECO:0000313" key="2">
    <source>
        <dbReference type="EMBL" id="MQY25655.1"/>
    </source>
</evidence>
<feature type="domain" description="Serine aminopeptidase S33" evidence="1">
    <location>
        <begin position="26"/>
        <end position="267"/>
    </location>
</feature>
<dbReference type="InterPro" id="IPR000073">
    <property type="entry name" value="AB_hydrolase_1"/>
</dbReference>
<dbReference type="RefSeq" id="WP_319942612.1">
    <property type="nucleotide sequence ID" value="NZ_WEGI01000002.1"/>
</dbReference>
<dbReference type="InterPro" id="IPR022742">
    <property type="entry name" value="Hydrolase_4"/>
</dbReference>
<protein>
    <submittedName>
        <fullName evidence="2">Monoacylglycerol lipase</fullName>
        <ecNumber evidence="2">3.1.1.23</ecNumber>
    </submittedName>
</protein>
<dbReference type="EMBL" id="WEGI01000002">
    <property type="protein sequence ID" value="MQY25655.1"/>
    <property type="molecule type" value="Genomic_DNA"/>
</dbReference>
<evidence type="ECO:0000313" key="3">
    <source>
        <dbReference type="Proteomes" id="UP000431401"/>
    </source>
</evidence>
<dbReference type="EC" id="3.1.1.23" evidence="2"/>
<gene>
    <name evidence="2" type="ORF">NRB56_12120</name>
</gene>
<dbReference type="GO" id="GO:0047372">
    <property type="term" value="F:monoacylglycerol lipase activity"/>
    <property type="evidence" value="ECO:0007669"/>
    <property type="project" value="UniProtKB-EC"/>
</dbReference>
<dbReference type="Proteomes" id="UP000431401">
    <property type="component" value="Unassembled WGS sequence"/>
</dbReference>
<keyword evidence="3" id="KW-1185">Reference proteome</keyword>
<comment type="caution">
    <text evidence="2">The sequence shown here is derived from an EMBL/GenBank/DDBJ whole genome shotgun (WGS) entry which is preliminary data.</text>
</comment>
<accession>A0A7K0DIL5</accession>
<dbReference type="PRINTS" id="PR00111">
    <property type="entry name" value="ABHYDROLASE"/>
</dbReference>
<evidence type="ECO:0000259" key="1">
    <source>
        <dbReference type="Pfam" id="PF12146"/>
    </source>
</evidence>
<proteinExistence type="predicted"/>
<dbReference type="InterPro" id="IPR051044">
    <property type="entry name" value="MAG_DAG_Lipase"/>
</dbReference>
<sequence>MPRTETSRFDGKGGRIFWRAWLPDGEVRAVATLVHGVGEHSGRYEHVGQRLAEHGFATYADDHIGHGQSAGGGANIESLDEAADNEATMLDLATQRHPGLPRFVLGHSMGSLIALYLVTRGPLDLTGLVVSAPPLIQQPANPVERAAWPVLTRLAPVLSRRAPGLGVVKLDTSAISRDAEVVTAYHADPLVHHGALPARTAAEILRGAAFVQAHLDRLTLPTLVLQGSADRLAPPAGADLVEQRAAATDLTVIRYPGLFHEVFNEPEQETVLGDLVGWLEAHLPPQ</sequence>
<dbReference type="Gene3D" id="3.40.50.1820">
    <property type="entry name" value="alpha/beta hydrolase"/>
    <property type="match status" value="1"/>
</dbReference>
<organism evidence="2 3">
    <name type="scientific">Nocardia aurantia</name>
    <dbReference type="NCBI Taxonomy" id="2585199"/>
    <lineage>
        <taxon>Bacteria</taxon>
        <taxon>Bacillati</taxon>
        <taxon>Actinomycetota</taxon>
        <taxon>Actinomycetes</taxon>
        <taxon>Mycobacteriales</taxon>
        <taxon>Nocardiaceae</taxon>
        <taxon>Nocardia</taxon>
    </lineage>
</organism>
<keyword evidence="2" id="KW-0378">Hydrolase</keyword>
<dbReference type="PANTHER" id="PTHR11614">
    <property type="entry name" value="PHOSPHOLIPASE-RELATED"/>
    <property type="match status" value="1"/>
</dbReference>
<dbReference type="SUPFAM" id="SSF53474">
    <property type="entry name" value="alpha/beta-Hydrolases"/>
    <property type="match status" value="1"/>
</dbReference>
<dbReference type="AlphaFoldDB" id="A0A7K0DIL5"/>